<dbReference type="GO" id="GO:0005737">
    <property type="term" value="C:cytoplasm"/>
    <property type="evidence" value="ECO:0007669"/>
    <property type="project" value="UniProtKB-SubCell"/>
</dbReference>
<feature type="compositionally biased region" description="Acidic residues" evidence="9">
    <location>
        <begin position="323"/>
        <end position="334"/>
    </location>
</feature>
<evidence type="ECO:0000256" key="8">
    <source>
        <dbReference type="ARBA" id="ARBA00034126"/>
    </source>
</evidence>
<accession>A0A1E4SLC2</accession>
<keyword evidence="6" id="KW-0863">Zinc-finger</keyword>
<evidence type="ECO:0000256" key="6">
    <source>
        <dbReference type="ARBA" id="ARBA00022771"/>
    </source>
</evidence>
<gene>
    <name evidence="11" type="ORF">CANTADRAFT_48854</name>
</gene>
<dbReference type="PROSITE" id="PS00028">
    <property type="entry name" value="ZINC_FINGER_C2H2_1"/>
    <property type="match status" value="1"/>
</dbReference>
<dbReference type="Proteomes" id="UP000094285">
    <property type="component" value="Unassembled WGS sequence"/>
</dbReference>
<dbReference type="GO" id="GO:0030687">
    <property type="term" value="C:preribosome, large subunit precursor"/>
    <property type="evidence" value="ECO:0007669"/>
    <property type="project" value="TreeGrafter"/>
</dbReference>
<evidence type="ECO:0000256" key="5">
    <source>
        <dbReference type="ARBA" id="ARBA00022737"/>
    </source>
</evidence>
<organism evidence="11 12">
    <name type="scientific">Suhomyces tanzawaensis NRRL Y-17324</name>
    <dbReference type="NCBI Taxonomy" id="984487"/>
    <lineage>
        <taxon>Eukaryota</taxon>
        <taxon>Fungi</taxon>
        <taxon>Dikarya</taxon>
        <taxon>Ascomycota</taxon>
        <taxon>Saccharomycotina</taxon>
        <taxon>Pichiomycetes</taxon>
        <taxon>Debaryomycetaceae</taxon>
        <taxon>Suhomyces</taxon>
    </lineage>
</organism>
<keyword evidence="5" id="KW-0677">Repeat</keyword>
<dbReference type="GO" id="GO:0008270">
    <property type="term" value="F:zinc ion binding"/>
    <property type="evidence" value="ECO:0007669"/>
    <property type="project" value="UniProtKB-KW"/>
</dbReference>
<dbReference type="InterPro" id="IPR040025">
    <property type="entry name" value="Znf622/Rei1/Reh1"/>
</dbReference>
<dbReference type="SMART" id="SM00451">
    <property type="entry name" value="ZnF_U1"/>
    <property type="match status" value="1"/>
</dbReference>
<keyword evidence="12" id="KW-1185">Reference proteome</keyword>
<dbReference type="SMART" id="SM00355">
    <property type="entry name" value="ZnF_C2H2"/>
    <property type="match status" value="3"/>
</dbReference>
<name>A0A1E4SLC2_9ASCO</name>
<evidence type="ECO:0000259" key="10">
    <source>
        <dbReference type="PROSITE" id="PS00028"/>
    </source>
</evidence>
<dbReference type="GO" id="GO:0003676">
    <property type="term" value="F:nucleic acid binding"/>
    <property type="evidence" value="ECO:0007669"/>
    <property type="project" value="InterPro"/>
</dbReference>
<dbReference type="AlphaFoldDB" id="A0A1E4SLC2"/>
<evidence type="ECO:0000256" key="2">
    <source>
        <dbReference type="ARBA" id="ARBA00022490"/>
    </source>
</evidence>
<dbReference type="GeneID" id="30983771"/>
<evidence type="ECO:0000313" key="11">
    <source>
        <dbReference type="EMBL" id="ODV80303.1"/>
    </source>
</evidence>
<sequence length="446" mass="51024">MSSFIPHQANPQTSAFTCNTCNIRFLTAELQRQHMKTEWHRYNLKRRVAQLPSISSDVFADKVLSQEQFGESRENEDEDGFYVHHRKTKNNTNKLLSKMLAHKKVSESRGRKLDAEDFEEIERAASPASIASEFSQFSLGDSTSHEFESGHETGSELNFSESDYVEVEAEAEDTESSDSEVSEDESIEELQAVPITNCFYCGKNNEEVELNIKHMYKNHGLYIPERSYLTDVIGLLLYMSEVISVDLECLVCGFEGRNLTSVRQHMYSKGHCKLPYETKDEKLAVSEFYNFYELEDTPVAKTSNKKVSFMGATDAEQEQTVGEQEEEGEEEDSFDDHGINDNYTLVTVDRSGVELTLPTGSRIGHRSMARYYRQNLALAPQPSESNRTVALVDRRFAPGLTVHEVTKQDKQARRLEQKLKNYDVNRSKSYRANYQKHYVDQMLGHA</sequence>
<dbReference type="OrthoDB" id="19329at2759"/>
<evidence type="ECO:0000256" key="7">
    <source>
        <dbReference type="ARBA" id="ARBA00022833"/>
    </source>
</evidence>
<feature type="region of interest" description="Disordered" evidence="9">
    <location>
        <begin position="165"/>
        <end position="187"/>
    </location>
</feature>
<dbReference type="InterPro" id="IPR003604">
    <property type="entry name" value="Matrin/U1-like-C_Znf_C2H2"/>
</dbReference>
<keyword evidence="4" id="KW-0479">Metal-binding</keyword>
<keyword evidence="7" id="KW-0862">Zinc</keyword>
<comment type="subcellular location">
    <subcellularLocation>
        <location evidence="1">Cytoplasm</location>
    </subcellularLocation>
</comment>
<comment type="similarity">
    <text evidence="8">Belongs to the REI1 family.</text>
</comment>
<dbReference type="EMBL" id="KV453911">
    <property type="protein sequence ID" value="ODV80303.1"/>
    <property type="molecule type" value="Genomic_DNA"/>
</dbReference>
<feature type="domain" description="C2H2-type" evidence="10">
    <location>
        <begin position="18"/>
        <end position="40"/>
    </location>
</feature>
<proteinExistence type="inferred from homology"/>
<evidence type="ECO:0000256" key="4">
    <source>
        <dbReference type="ARBA" id="ARBA00022723"/>
    </source>
</evidence>
<dbReference type="InterPro" id="IPR013087">
    <property type="entry name" value="Znf_C2H2_type"/>
</dbReference>
<dbReference type="GO" id="GO:0042273">
    <property type="term" value="P:ribosomal large subunit biogenesis"/>
    <property type="evidence" value="ECO:0007669"/>
    <property type="project" value="EnsemblFungi"/>
</dbReference>
<dbReference type="InterPro" id="IPR041661">
    <property type="entry name" value="ZN622/Rei1/Reh1_Znf-C2H2"/>
</dbReference>
<dbReference type="PANTHER" id="PTHR13182:SF8">
    <property type="entry name" value="CYTOPLASMIC 60S SUBUNIT BIOGENESIS FACTOR ZNF622"/>
    <property type="match status" value="1"/>
</dbReference>
<keyword evidence="2" id="KW-0963">Cytoplasm</keyword>
<dbReference type="GO" id="GO:0043023">
    <property type="term" value="F:ribosomal large subunit binding"/>
    <property type="evidence" value="ECO:0007669"/>
    <property type="project" value="EnsemblFungi"/>
</dbReference>
<dbReference type="InterPro" id="IPR036236">
    <property type="entry name" value="Znf_C2H2_sf"/>
</dbReference>
<dbReference type="PANTHER" id="PTHR13182">
    <property type="entry name" value="ZINC FINGER PROTEIN 622"/>
    <property type="match status" value="1"/>
</dbReference>
<dbReference type="STRING" id="984487.A0A1E4SLC2"/>
<dbReference type="SUPFAM" id="SSF57667">
    <property type="entry name" value="beta-beta-alpha zinc fingers"/>
    <property type="match status" value="1"/>
</dbReference>
<evidence type="ECO:0000256" key="3">
    <source>
        <dbReference type="ARBA" id="ARBA00022517"/>
    </source>
</evidence>
<protein>
    <recommendedName>
        <fullName evidence="10">C2H2-type domain-containing protein</fullName>
    </recommendedName>
</protein>
<evidence type="ECO:0000313" key="12">
    <source>
        <dbReference type="Proteomes" id="UP000094285"/>
    </source>
</evidence>
<evidence type="ECO:0000256" key="1">
    <source>
        <dbReference type="ARBA" id="ARBA00004496"/>
    </source>
</evidence>
<reference evidence="12" key="1">
    <citation type="submission" date="2016-05" db="EMBL/GenBank/DDBJ databases">
        <title>Comparative genomics of biotechnologically important yeasts.</title>
        <authorList>
            <consortium name="DOE Joint Genome Institute"/>
            <person name="Riley R."/>
            <person name="Haridas S."/>
            <person name="Wolfe K.H."/>
            <person name="Lopes M.R."/>
            <person name="Hittinger C.T."/>
            <person name="Goker M."/>
            <person name="Salamov A."/>
            <person name="Wisecaver J."/>
            <person name="Long T.M."/>
            <person name="Aerts A.L."/>
            <person name="Barry K."/>
            <person name="Choi C."/>
            <person name="Clum A."/>
            <person name="Coughlan A.Y."/>
            <person name="Deshpande S."/>
            <person name="Douglass A.P."/>
            <person name="Hanson S.J."/>
            <person name="Klenk H.-P."/>
            <person name="Labutti K."/>
            <person name="Lapidus A."/>
            <person name="Lindquist E."/>
            <person name="Lipzen A."/>
            <person name="Meier-Kolthoff J.P."/>
            <person name="Ohm R.A."/>
            <person name="Otillar R.P."/>
            <person name="Pangilinan J."/>
            <person name="Peng Y."/>
            <person name="Rokas A."/>
            <person name="Rosa C.A."/>
            <person name="Scheuner C."/>
            <person name="Sibirny A.A."/>
            <person name="Slot J.C."/>
            <person name="Stielow J.B."/>
            <person name="Sun H."/>
            <person name="Kurtzman C.P."/>
            <person name="Blackwell M."/>
            <person name="Grigoriev I.V."/>
            <person name="Jeffries T.W."/>
        </authorList>
    </citation>
    <scope>NUCLEOTIDE SEQUENCE [LARGE SCALE GENOMIC DNA]</scope>
    <source>
        <strain evidence="12">NRRL Y-17324</strain>
    </source>
</reference>
<dbReference type="RefSeq" id="XP_020065425.1">
    <property type="nucleotide sequence ID" value="XM_020209635.1"/>
</dbReference>
<dbReference type="Pfam" id="PF12756">
    <property type="entry name" value="zf-C2H2_2"/>
    <property type="match status" value="1"/>
</dbReference>
<evidence type="ECO:0000256" key="9">
    <source>
        <dbReference type="SAM" id="MobiDB-lite"/>
    </source>
</evidence>
<keyword evidence="3" id="KW-0690">Ribosome biogenesis</keyword>
<feature type="region of interest" description="Disordered" evidence="9">
    <location>
        <begin position="313"/>
        <end position="340"/>
    </location>
</feature>